<name>A0A8H7CMA2_9AGAR</name>
<keyword evidence="2" id="KW-0812">Transmembrane</keyword>
<dbReference type="OrthoDB" id="3068602at2759"/>
<evidence type="ECO:0000256" key="2">
    <source>
        <dbReference type="SAM" id="Phobius"/>
    </source>
</evidence>
<accession>A0A8H7CMA2</accession>
<feature type="region of interest" description="Disordered" evidence="1">
    <location>
        <begin position="262"/>
        <end position="344"/>
    </location>
</feature>
<dbReference type="EMBL" id="JACAZI010000016">
    <property type="protein sequence ID" value="KAF7342984.1"/>
    <property type="molecule type" value="Genomic_DNA"/>
</dbReference>
<sequence length="344" mass="38451">MIDITYLVLILCLVATNFSRLWAIICWLYRLIPRRHNHNLVPYFNTQGQLIGMVRIVPRSTRDSPAQINSGSAELSERQNTRPNTRTSRRLVDPSSMAPPNTIATPATWDGWPDGRFQCSFSPQNVADTNQFEMNWVCEALKGRRGSVAARTSKKGKEIRRKCIGILECTSRECTANMRIAPAARGIDRHRQLRTPCLCGEKLRLRECGIESAVSLFRDGALFSNSGDHTHPKFTHSLIYHANEPYEFTEYIATHPVALESRTEGTNMSSSTSSDSEESWHGIQGAGVESIQDTHSNGDDNEDEGTQSGSQDEEDEKEDGQDNESLDAAEFEELEADPQANDSD</sequence>
<gene>
    <name evidence="3" type="ORF">MVEN_01728500</name>
</gene>
<feature type="transmembrane region" description="Helical" evidence="2">
    <location>
        <begin position="6"/>
        <end position="29"/>
    </location>
</feature>
<evidence type="ECO:0000313" key="4">
    <source>
        <dbReference type="Proteomes" id="UP000620124"/>
    </source>
</evidence>
<feature type="compositionally biased region" description="Polar residues" evidence="1">
    <location>
        <begin position="63"/>
        <end position="73"/>
    </location>
</feature>
<organism evidence="3 4">
    <name type="scientific">Mycena venus</name>
    <dbReference type="NCBI Taxonomy" id="2733690"/>
    <lineage>
        <taxon>Eukaryota</taxon>
        <taxon>Fungi</taxon>
        <taxon>Dikarya</taxon>
        <taxon>Basidiomycota</taxon>
        <taxon>Agaricomycotina</taxon>
        <taxon>Agaricomycetes</taxon>
        <taxon>Agaricomycetidae</taxon>
        <taxon>Agaricales</taxon>
        <taxon>Marasmiineae</taxon>
        <taxon>Mycenaceae</taxon>
        <taxon>Mycena</taxon>
    </lineage>
</organism>
<keyword evidence="2" id="KW-1133">Transmembrane helix</keyword>
<proteinExistence type="predicted"/>
<reference evidence="3" key="1">
    <citation type="submission" date="2020-05" db="EMBL/GenBank/DDBJ databases">
        <title>Mycena genomes resolve the evolution of fungal bioluminescence.</title>
        <authorList>
            <person name="Tsai I.J."/>
        </authorList>
    </citation>
    <scope>NUCLEOTIDE SEQUENCE</scope>
    <source>
        <strain evidence="3">CCC161011</strain>
    </source>
</reference>
<dbReference type="AlphaFoldDB" id="A0A8H7CMA2"/>
<dbReference type="Proteomes" id="UP000620124">
    <property type="component" value="Unassembled WGS sequence"/>
</dbReference>
<comment type="caution">
    <text evidence="3">The sequence shown here is derived from an EMBL/GenBank/DDBJ whole genome shotgun (WGS) entry which is preliminary data.</text>
</comment>
<keyword evidence="2" id="KW-0472">Membrane</keyword>
<keyword evidence="4" id="KW-1185">Reference proteome</keyword>
<protein>
    <submittedName>
        <fullName evidence="3">Uncharacterized protein</fullName>
    </submittedName>
</protein>
<evidence type="ECO:0000313" key="3">
    <source>
        <dbReference type="EMBL" id="KAF7342984.1"/>
    </source>
</evidence>
<feature type="region of interest" description="Disordered" evidence="1">
    <location>
        <begin position="62"/>
        <end position="100"/>
    </location>
</feature>
<evidence type="ECO:0000256" key="1">
    <source>
        <dbReference type="SAM" id="MobiDB-lite"/>
    </source>
</evidence>
<feature type="compositionally biased region" description="Acidic residues" evidence="1">
    <location>
        <begin position="299"/>
        <end position="336"/>
    </location>
</feature>